<reference evidence="1 2" key="1">
    <citation type="submission" date="2016-05" db="EMBL/GenBank/DDBJ databases">
        <title>First complete genome of the cyanobacterium Cylindrospermopsis raciborskii CS505, containing a circular chromosome and a single extrachromosomal element.</title>
        <authorList>
            <person name="Fuentes J."/>
            <person name="Tamames J."/>
            <person name="Allen E."/>
            <person name="Plominski A."/>
            <person name="Vasquez M."/>
        </authorList>
    </citation>
    <scope>NUCLEOTIDE SEQUENCE [LARGE SCALE GENOMIC DNA]</scope>
    <source>
        <strain evidence="1 2">CS505</strain>
    </source>
</reference>
<name>A0A853MD95_9CYAN</name>
<protein>
    <submittedName>
        <fullName evidence="1">Uncharacterized protein</fullName>
    </submittedName>
</protein>
<dbReference type="AlphaFoldDB" id="A0A853MD95"/>
<gene>
    <name evidence="1" type="ORF">A9P98_02335</name>
</gene>
<accession>A0A853MD95</accession>
<sequence length="59" mass="6553">MSDCTLFPASPSSYRVWSVWADRESHLSLADGTFTHIQLRVQPSSTCLLLVEVGEVITD</sequence>
<dbReference type="Proteomes" id="UP000093903">
    <property type="component" value="Unassembled WGS sequence"/>
</dbReference>
<proteinExistence type="predicted"/>
<dbReference type="EMBL" id="LYXA01000001">
    <property type="protein sequence ID" value="OBU75276.1"/>
    <property type="molecule type" value="Genomic_DNA"/>
</dbReference>
<comment type="caution">
    <text evidence="1">The sequence shown here is derived from an EMBL/GenBank/DDBJ whole genome shotgun (WGS) entry which is preliminary data.</text>
</comment>
<evidence type="ECO:0000313" key="1">
    <source>
        <dbReference type="EMBL" id="OBU75276.1"/>
    </source>
</evidence>
<evidence type="ECO:0000313" key="2">
    <source>
        <dbReference type="Proteomes" id="UP000093903"/>
    </source>
</evidence>
<organism evidence="1 2">
    <name type="scientific">Cylindrospermopsis raciborskii CS-505</name>
    <dbReference type="NCBI Taxonomy" id="533240"/>
    <lineage>
        <taxon>Bacteria</taxon>
        <taxon>Bacillati</taxon>
        <taxon>Cyanobacteriota</taxon>
        <taxon>Cyanophyceae</taxon>
        <taxon>Nostocales</taxon>
        <taxon>Aphanizomenonaceae</taxon>
        <taxon>Cylindrospermopsis</taxon>
    </lineage>
</organism>